<dbReference type="GO" id="GO:0005634">
    <property type="term" value="C:nucleus"/>
    <property type="evidence" value="ECO:0007669"/>
    <property type="project" value="TreeGrafter"/>
</dbReference>
<gene>
    <name evidence="2" type="ORF">M422DRAFT_192527</name>
</gene>
<evidence type="ECO:0000259" key="1">
    <source>
        <dbReference type="Pfam" id="PF03184"/>
    </source>
</evidence>
<dbReference type="PANTHER" id="PTHR19303">
    <property type="entry name" value="TRANSPOSON"/>
    <property type="match status" value="1"/>
</dbReference>
<dbReference type="InterPro" id="IPR050863">
    <property type="entry name" value="CenT-Element_Derived"/>
</dbReference>
<evidence type="ECO:0000313" key="3">
    <source>
        <dbReference type="Proteomes" id="UP000054279"/>
    </source>
</evidence>
<dbReference type="AlphaFoldDB" id="A0A0C9UAU9"/>
<evidence type="ECO:0000313" key="2">
    <source>
        <dbReference type="EMBL" id="KIJ26212.1"/>
    </source>
</evidence>
<dbReference type="InterPro" id="IPR004875">
    <property type="entry name" value="DDE_SF_endonuclease_dom"/>
</dbReference>
<sequence>MLVEKWARFEIALGVPEPERLVGNGWVPSFCKAYKIREFRRHGEAGSVDIDAVKDEQIRLAALIKKFAPEDRFNFDETGLFAFAPPDRGLATKQMSGKKAEKFRITLGVGCNAMGTEKLPLLFIGKSKQTRCFKHKTPQSLGFDYYNNQKA</sequence>
<dbReference type="Pfam" id="PF03184">
    <property type="entry name" value="DDE_1"/>
    <property type="match status" value="1"/>
</dbReference>
<feature type="domain" description="DDE-1" evidence="1">
    <location>
        <begin position="104"/>
        <end position="151"/>
    </location>
</feature>
<dbReference type="PANTHER" id="PTHR19303:SF73">
    <property type="entry name" value="PROTEIN PDC2"/>
    <property type="match status" value="1"/>
</dbReference>
<name>A0A0C9UAU9_SPHS4</name>
<dbReference type="HOGENOM" id="CLU_018294_5_2_1"/>
<keyword evidence="3" id="KW-1185">Reference proteome</keyword>
<proteinExistence type="predicted"/>
<protein>
    <recommendedName>
        <fullName evidence="1">DDE-1 domain-containing protein</fullName>
    </recommendedName>
</protein>
<dbReference type="Proteomes" id="UP000054279">
    <property type="component" value="Unassembled WGS sequence"/>
</dbReference>
<dbReference type="OrthoDB" id="2618249at2759"/>
<dbReference type="GO" id="GO:0003677">
    <property type="term" value="F:DNA binding"/>
    <property type="evidence" value="ECO:0007669"/>
    <property type="project" value="TreeGrafter"/>
</dbReference>
<dbReference type="EMBL" id="KN837379">
    <property type="protein sequence ID" value="KIJ26212.1"/>
    <property type="molecule type" value="Genomic_DNA"/>
</dbReference>
<reference evidence="2 3" key="1">
    <citation type="submission" date="2014-06" db="EMBL/GenBank/DDBJ databases">
        <title>Evolutionary Origins and Diversification of the Mycorrhizal Mutualists.</title>
        <authorList>
            <consortium name="DOE Joint Genome Institute"/>
            <consortium name="Mycorrhizal Genomics Consortium"/>
            <person name="Kohler A."/>
            <person name="Kuo A."/>
            <person name="Nagy L.G."/>
            <person name="Floudas D."/>
            <person name="Copeland A."/>
            <person name="Barry K.W."/>
            <person name="Cichocki N."/>
            <person name="Veneault-Fourrey C."/>
            <person name="LaButti K."/>
            <person name="Lindquist E.A."/>
            <person name="Lipzen A."/>
            <person name="Lundell T."/>
            <person name="Morin E."/>
            <person name="Murat C."/>
            <person name="Riley R."/>
            <person name="Ohm R."/>
            <person name="Sun H."/>
            <person name="Tunlid A."/>
            <person name="Henrissat B."/>
            <person name="Grigoriev I.V."/>
            <person name="Hibbett D.S."/>
            <person name="Martin F."/>
        </authorList>
    </citation>
    <scope>NUCLEOTIDE SEQUENCE [LARGE SCALE GENOMIC DNA]</scope>
    <source>
        <strain evidence="2 3">SS14</strain>
    </source>
</reference>
<organism evidence="2 3">
    <name type="scientific">Sphaerobolus stellatus (strain SS14)</name>
    <dbReference type="NCBI Taxonomy" id="990650"/>
    <lineage>
        <taxon>Eukaryota</taxon>
        <taxon>Fungi</taxon>
        <taxon>Dikarya</taxon>
        <taxon>Basidiomycota</taxon>
        <taxon>Agaricomycotina</taxon>
        <taxon>Agaricomycetes</taxon>
        <taxon>Phallomycetidae</taxon>
        <taxon>Geastrales</taxon>
        <taxon>Sphaerobolaceae</taxon>
        <taxon>Sphaerobolus</taxon>
    </lineage>
</organism>
<accession>A0A0C9UAU9</accession>